<evidence type="ECO:0000256" key="1">
    <source>
        <dbReference type="ARBA" id="ARBA00001946"/>
    </source>
</evidence>
<dbReference type="AlphaFoldDB" id="A0A6A8MA43"/>
<sequence length="101" mass="11763">MRIFVFFDLPVETQENRRDYRKFHKFLVKSGFLMLQESVYCKLALNQTVAQAVMSSVRKERPLDGNVKMMVITEKQFARMECLVGGEKDVVVDTDDKLVIL</sequence>
<evidence type="ECO:0000256" key="6">
    <source>
        <dbReference type="ARBA" id="ARBA00022801"/>
    </source>
</evidence>
<accession>A0A6A8MA43</accession>
<dbReference type="SUPFAM" id="SSF143430">
    <property type="entry name" value="TTP0101/SSO1404-like"/>
    <property type="match status" value="1"/>
</dbReference>
<evidence type="ECO:0000256" key="4">
    <source>
        <dbReference type="ARBA" id="ARBA00022723"/>
    </source>
</evidence>
<evidence type="ECO:0000256" key="9">
    <source>
        <dbReference type="HAMAP-Rule" id="MF_01471"/>
    </source>
</evidence>
<gene>
    <name evidence="9 10" type="primary">cas2</name>
    <name evidence="10" type="ORF">FYJ66_03750</name>
</gene>
<dbReference type="InterPro" id="IPR021127">
    <property type="entry name" value="CRISPR_associated_Cas2"/>
</dbReference>
<keyword evidence="6 9" id="KW-0378">Hydrolase</keyword>
<evidence type="ECO:0000256" key="8">
    <source>
        <dbReference type="ARBA" id="ARBA00023118"/>
    </source>
</evidence>
<dbReference type="GO" id="GO:0016787">
    <property type="term" value="F:hydrolase activity"/>
    <property type="evidence" value="ECO:0007669"/>
    <property type="project" value="UniProtKB-KW"/>
</dbReference>
<dbReference type="HAMAP" id="MF_01471">
    <property type="entry name" value="Cas2"/>
    <property type="match status" value="1"/>
</dbReference>
<reference evidence="10" key="1">
    <citation type="submission" date="2019-09" db="EMBL/GenBank/DDBJ databases">
        <title>In-depth cultivation of the pig gut microbiome towards novel bacterial diversity and tailored functional studies.</title>
        <authorList>
            <person name="Wylensek D."/>
            <person name="Hitch T.C.A."/>
            <person name="Clavel T."/>
        </authorList>
    </citation>
    <scope>NUCLEOTIDE SEQUENCE</scope>
    <source>
        <strain evidence="10">RF-744-FAT-WT-3</strain>
    </source>
</reference>
<comment type="caution">
    <text evidence="10">The sequence shown here is derived from an EMBL/GenBank/DDBJ whole genome shotgun (WGS) entry which is preliminary data.</text>
</comment>
<evidence type="ECO:0000313" key="10">
    <source>
        <dbReference type="EMBL" id="MST68704.1"/>
    </source>
</evidence>
<keyword evidence="5 9" id="KW-0255">Endonuclease</keyword>
<proteinExistence type="inferred from homology"/>
<dbReference type="GO" id="GO:0046872">
    <property type="term" value="F:metal ion binding"/>
    <property type="evidence" value="ECO:0007669"/>
    <property type="project" value="UniProtKB-UniRule"/>
</dbReference>
<comment type="cofactor">
    <cofactor evidence="1 9">
        <name>Mg(2+)</name>
        <dbReference type="ChEBI" id="CHEBI:18420"/>
    </cofactor>
</comment>
<evidence type="ECO:0000256" key="7">
    <source>
        <dbReference type="ARBA" id="ARBA00022842"/>
    </source>
</evidence>
<keyword evidence="4 9" id="KW-0479">Metal-binding</keyword>
<evidence type="ECO:0000256" key="3">
    <source>
        <dbReference type="ARBA" id="ARBA00022722"/>
    </source>
</evidence>
<evidence type="ECO:0000256" key="2">
    <source>
        <dbReference type="ARBA" id="ARBA00009959"/>
    </source>
</evidence>
<dbReference type="NCBIfam" id="TIGR01573">
    <property type="entry name" value="cas2"/>
    <property type="match status" value="1"/>
</dbReference>
<dbReference type="EMBL" id="VUNB01000003">
    <property type="protein sequence ID" value="MST68704.1"/>
    <property type="molecule type" value="Genomic_DNA"/>
</dbReference>
<comment type="subunit">
    <text evidence="9">Homodimer, forms a heterotetramer with a Cas1 homodimer.</text>
</comment>
<dbReference type="InterPro" id="IPR019199">
    <property type="entry name" value="Virulence_VapD/CRISPR_Cas2"/>
</dbReference>
<dbReference type="GO" id="GO:0043571">
    <property type="term" value="P:maintenance of CRISPR repeat elements"/>
    <property type="evidence" value="ECO:0007669"/>
    <property type="project" value="UniProtKB-UniRule"/>
</dbReference>
<comment type="function">
    <text evidence="9">CRISPR (clustered regularly interspaced short palindromic repeat), is an adaptive immune system that provides protection against mobile genetic elements (viruses, transposable elements and conjugative plasmids). CRISPR clusters contain sequences complementary to antecedent mobile elements and target invading nucleic acids. CRISPR clusters are transcribed and processed into CRISPR RNA (crRNA). Functions as a ssRNA-specific endoribonuclease. Involved in the integration of spacer DNA into the CRISPR cassette.</text>
</comment>
<feature type="binding site" evidence="9">
    <location>
        <position position="8"/>
    </location>
    <ligand>
        <name>Mg(2+)</name>
        <dbReference type="ChEBI" id="CHEBI:18420"/>
        <note>catalytic</note>
    </ligand>
</feature>
<dbReference type="Pfam" id="PF09827">
    <property type="entry name" value="CRISPR_Cas2"/>
    <property type="match status" value="1"/>
</dbReference>
<keyword evidence="3 9" id="KW-0540">Nuclease</keyword>
<protein>
    <recommendedName>
        <fullName evidence="9">CRISPR-associated endoribonuclease Cas2</fullName>
        <ecNumber evidence="9">3.1.-.-</ecNumber>
    </recommendedName>
</protein>
<dbReference type="GO" id="GO:0051607">
    <property type="term" value="P:defense response to virus"/>
    <property type="evidence" value="ECO:0007669"/>
    <property type="project" value="UniProtKB-UniRule"/>
</dbReference>
<keyword evidence="8 9" id="KW-0051">Antiviral defense</keyword>
<evidence type="ECO:0000256" key="5">
    <source>
        <dbReference type="ARBA" id="ARBA00022759"/>
    </source>
</evidence>
<dbReference type="Gene3D" id="3.30.70.240">
    <property type="match status" value="1"/>
</dbReference>
<comment type="similarity">
    <text evidence="2 9">Belongs to the CRISPR-associated endoribonuclease Cas2 protein family.</text>
</comment>
<name>A0A6A8MA43_9FIRM</name>
<dbReference type="EC" id="3.1.-.-" evidence="9"/>
<dbReference type="GO" id="GO:0004521">
    <property type="term" value="F:RNA endonuclease activity"/>
    <property type="evidence" value="ECO:0007669"/>
    <property type="project" value="InterPro"/>
</dbReference>
<organism evidence="10">
    <name type="scientific">Baileyella intestinalis</name>
    <dbReference type="NCBI Taxonomy" id="2606709"/>
    <lineage>
        <taxon>Bacteria</taxon>
        <taxon>Bacillati</taxon>
        <taxon>Bacillota</taxon>
        <taxon>Clostridia</taxon>
        <taxon>Peptostreptococcales</taxon>
        <taxon>Anaerovoracaceae</taxon>
        <taxon>Baileyella</taxon>
    </lineage>
</organism>
<dbReference type="RefSeq" id="WP_154572183.1">
    <property type="nucleotide sequence ID" value="NZ_VUNB01000003.1"/>
</dbReference>
<keyword evidence="7 9" id="KW-0460">Magnesium</keyword>